<dbReference type="EMBL" id="BAABBX010000005">
    <property type="protein sequence ID" value="GAA4185074.1"/>
    <property type="molecule type" value="Genomic_DNA"/>
</dbReference>
<name>A0ABP8AJL4_9MICO</name>
<dbReference type="EC" id="3.2.2.9" evidence="2"/>
<organism evidence="7 8">
    <name type="scientific">Gryllotalpicola kribbensis</name>
    <dbReference type="NCBI Taxonomy" id="993084"/>
    <lineage>
        <taxon>Bacteria</taxon>
        <taxon>Bacillati</taxon>
        <taxon>Actinomycetota</taxon>
        <taxon>Actinomycetes</taxon>
        <taxon>Micrococcales</taxon>
        <taxon>Microbacteriaceae</taxon>
        <taxon>Gryllotalpicola</taxon>
    </lineage>
</organism>
<evidence type="ECO:0000256" key="2">
    <source>
        <dbReference type="ARBA" id="ARBA00011974"/>
    </source>
</evidence>
<dbReference type="Pfam" id="PF01048">
    <property type="entry name" value="PNP_UDP_1"/>
    <property type="match status" value="1"/>
</dbReference>
<protein>
    <recommendedName>
        <fullName evidence="2">adenosylhomocysteine nucleosidase</fullName>
        <ecNumber evidence="2">3.2.2.9</ecNumber>
    </recommendedName>
</protein>
<keyword evidence="8" id="KW-1185">Reference proteome</keyword>
<evidence type="ECO:0000256" key="1">
    <source>
        <dbReference type="ARBA" id="ARBA00004945"/>
    </source>
</evidence>
<evidence type="ECO:0000256" key="3">
    <source>
        <dbReference type="ARBA" id="ARBA00022605"/>
    </source>
</evidence>
<proteinExistence type="predicted"/>
<dbReference type="Gene3D" id="3.40.50.1580">
    <property type="entry name" value="Nucleoside phosphorylase domain"/>
    <property type="match status" value="1"/>
</dbReference>
<dbReference type="SUPFAM" id="SSF53167">
    <property type="entry name" value="Purine and uridine phosphorylases"/>
    <property type="match status" value="1"/>
</dbReference>
<evidence type="ECO:0000259" key="6">
    <source>
        <dbReference type="Pfam" id="PF01048"/>
    </source>
</evidence>
<evidence type="ECO:0000256" key="4">
    <source>
        <dbReference type="ARBA" id="ARBA00022801"/>
    </source>
</evidence>
<evidence type="ECO:0000313" key="8">
    <source>
        <dbReference type="Proteomes" id="UP001500213"/>
    </source>
</evidence>
<dbReference type="InterPro" id="IPR010049">
    <property type="entry name" value="MTA_SAH_Nsdase"/>
</dbReference>
<reference evidence="8" key="1">
    <citation type="journal article" date="2019" name="Int. J. Syst. Evol. Microbiol.">
        <title>The Global Catalogue of Microorganisms (GCM) 10K type strain sequencing project: providing services to taxonomists for standard genome sequencing and annotation.</title>
        <authorList>
            <consortium name="The Broad Institute Genomics Platform"/>
            <consortium name="The Broad Institute Genome Sequencing Center for Infectious Disease"/>
            <person name="Wu L."/>
            <person name="Ma J."/>
        </authorList>
    </citation>
    <scope>NUCLEOTIDE SEQUENCE [LARGE SCALE GENOMIC DNA]</scope>
    <source>
        <strain evidence="8">JCM 17593</strain>
    </source>
</reference>
<keyword evidence="3" id="KW-0028">Amino-acid biosynthesis</keyword>
<gene>
    <name evidence="7" type="primary">mtnN</name>
    <name evidence="7" type="ORF">GCM10022288_06560</name>
</gene>
<accession>A0ABP8AJL4</accession>
<keyword evidence="5" id="KW-0486">Methionine biosynthesis</keyword>
<dbReference type="PANTHER" id="PTHR46832:SF1">
    <property type="entry name" value="5'-METHYLTHIOADENOSINE_S-ADENOSYLHOMOCYSTEINE NUCLEOSIDASE"/>
    <property type="match status" value="1"/>
</dbReference>
<dbReference type="InterPro" id="IPR035994">
    <property type="entry name" value="Nucleoside_phosphorylase_sf"/>
</dbReference>
<comment type="pathway">
    <text evidence="1">Amino-acid biosynthesis; L-methionine biosynthesis via salvage pathway; S-methyl-5-thio-alpha-D-ribose 1-phosphate from S-methyl-5'-thioadenosine (hydrolase route): step 1/2.</text>
</comment>
<evidence type="ECO:0000256" key="5">
    <source>
        <dbReference type="ARBA" id="ARBA00023167"/>
    </source>
</evidence>
<comment type="caution">
    <text evidence="7">The sequence shown here is derived from an EMBL/GenBank/DDBJ whole genome shotgun (WGS) entry which is preliminary data.</text>
</comment>
<dbReference type="PANTHER" id="PTHR46832">
    <property type="entry name" value="5'-METHYLTHIOADENOSINE/S-ADENOSYLHOMOCYSTEINE NUCLEOSIDASE"/>
    <property type="match status" value="1"/>
</dbReference>
<dbReference type="CDD" id="cd09008">
    <property type="entry name" value="MTAN"/>
    <property type="match status" value="1"/>
</dbReference>
<sequence length="234" mass="24108">MTDAQASASVVIVAMEEEAAPFLDRADRVTEVATNAHAVRRDLELGGERLVLLRAGIGFANATAAAAYAFYTLGADAPVISAGTAGGLAAGVEVGNVIVGSRYVNLNADARAFGYVLGQVPGMPADYAPDETLAERALAVHAGEIAVQSGAIGSGEAFVIADRALRLREDFPDVVAVDMETAAIAQFAHTHGQRFVSIRAISDLCAPDGTEFLTHVDDAAARSAEVVLAAIMAL</sequence>
<feature type="domain" description="Nucleoside phosphorylase" evidence="6">
    <location>
        <begin position="10"/>
        <end position="231"/>
    </location>
</feature>
<dbReference type="RefSeq" id="WP_344773780.1">
    <property type="nucleotide sequence ID" value="NZ_BAABBX010000005.1"/>
</dbReference>
<dbReference type="NCBIfam" id="TIGR01704">
    <property type="entry name" value="MTA_SAH-Nsdase"/>
    <property type="match status" value="1"/>
</dbReference>
<dbReference type="InterPro" id="IPR000845">
    <property type="entry name" value="Nucleoside_phosphorylase_d"/>
</dbReference>
<keyword evidence="4" id="KW-0378">Hydrolase</keyword>
<evidence type="ECO:0000313" key="7">
    <source>
        <dbReference type="EMBL" id="GAA4185074.1"/>
    </source>
</evidence>
<dbReference type="Proteomes" id="UP001500213">
    <property type="component" value="Unassembled WGS sequence"/>
</dbReference>